<dbReference type="InterPro" id="IPR051321">
    <property type="entry name" value="PHA/PHB_synthase"/>
</dbReference>
<dbReference type="EMBL" id="LZDS01000029">
    <property type="protein sequence ID" value="OBX27456.1"/>
    <property type="molecule type" value="Genomic_DNA"/>
</dbReference>
<gene>
    <name evidence="2" type="ORF">A9J31_09475</name>
</gene>
<accession>A0A1A7R6F8</accession>
<dbReference type="RefSeq" id="WP_067767095.1">
    <property type="nucleotide sequence ID" value="NZ_CP183909.1"/>
</dbReference>
<keyword evidence="3" id="KW-1185">Reference proteome</keyword>
<name>A0A1A7R6F8_9GAMM</name>
<reference evidence="3" key="1">
    <citation type="submission" date="2016-06" db="EMBL/GenBank/DDBJ databases">
        <authorList>
            <person name="Radolfova-Krizova L."/>
            <person name="Nemec A."/>
        </authorList>
    </citation>
    <scope>NUCLEOTIDE SEQUENCE [LARGE SCALE GENOMIC DNA]</scope>
    <source>
        <strain evidence="3">ANC 4275</strain>
    </source>
</reference>
<dbReference type="InterPro" id="IPR000073">
    <property type="entry name" value="AB_hydrolase_1"/>
</dbReference>
<proteinExistence type="predicted"/>
<dbReference type="SUPFAM" id="SSF53474">
    <property type="entry name" value="alpha/beta-Hydrolases"/>
    <property type="match status" value="1"/>
</dbReference>
<comment type="caution">
    <text evidence="2">The sequence shown here is derived from an EMBL/GenBank/DDBJ whole genome shotgun (WGS) entry which is preliminary data.</text>
</comment>
<dbReference type="AlphaFoldDB" id="A0A1A7R6F8"/>
<dbReference type="OrthoDB" id="9767934at2"/>
<dbReference type="Gene3D" id="3.40.50.1820">
    <property type="entry name" value="alpha/beta hydrolase"/>
    <property type="match status" value="1"/>
</dbReference>
<dbReference type="InterPro" id="IPR029058">
    <property type="entry name" value="AB_hydrolase_fold"/>
</dbReference>
<dbReference type="Pfam" id="PF00561">
    <property type="entry name" value="Abhydrolase_1"/>
    <property type="match status" value="1"/>
</dbReference>
<organism evidence="2 3">
    <name type="scientific">Acinetobacter gandensis</name>
    <dbReference type="NCBI Taxonomy" id="1443941"/>
    <lineage>
        <taxon>Bacteria</taxon>
        <taxon>Pseudomonadati</taxon>
        <taxon>Pseudomonadota</taxon>
        <taxon>Gammaproteobacteria</taxon>
        <taxon>Moraxellales</taxon>
        <taxon>Moraxellaceae</taxon>
        <taxon>Acinetobacter</taxon>
    </lineage>
</organism>
<dbReference type="STRING" id="1443941.A9J31_09475"/>
<evidence type="ECO:0000313" key="2">
    <source>
        <dbReference type="EMBL" id="OBX27456.1"/>
    </source>
</evidence>
<dbReference type="Proteomes" id="UP000185753">
    <property type="component" value="Unassembled WGS sequence"/>
</dbReference>
<evidence type="ECO:0000313" key="3">
    <source>
        <dbReference type="Proteomes" id="UP000185753"/>
    </source>
</evidence>
<dbReference type="PANTHER" id="PTHR36837:SF2">
    <property type="entry name" value="POLY(3-HYDROXYALKANOATE) POLYMERASE SUBUNIT PHAC"/>
    <property type="match status" value="1"/>
</dbReference>
<protein>
    <submittedName>
        <fullName evidence="2">Poly(R)-hydroxyalkanoic acid synthase</fullName>
    </submittedName>
</protein>
<feature type="domain" description="AB hydrolase-1" evidence="1">
    <location>
        <begin position="77"/>
        <end position="339"/>
    </location>
</feature>
<sequence length="367" mass="42107">MHPFKQKFMTQQKKFKHLSTRVFNAKSLILSQSTPFEVITEYKHAKVRYYASPERKFKEPLVFVAPLAINMSIYDLYPYRSLVKHFQHSGFDVYLLEWGKLSYQDRFLNFMSFIDDVIPYCIDQICEHSNSRYISLHGWSMAGVFVTLYTALHQPEHVKNLMVMGAPIDSYASGKIGTLFKKTNQIISRNKRLQDTFYTGKIPKHFLHTPGLVNALGFKIVDPVGWFKSQKQFLSNLDNVHDLYEHATMGNFLNHMIDYPGGINQDMVFNVWLQNPLKTGVIQLKEQKIELKNINCSLLIGAGKTDQIVTADAAKPLSELTNSHDVTFTLIPGGHLGLMSSSKSANIFWPEMTTWLEQRSSLVKDNI</sequence>
<dbReference type="PANTHER" id="PTHR36837">
    <property type="entry name" value="POLY(3-HYDROXYALKANOATE) POLYMERASE SUBUNIT PHAC"/>
    <property type="match status" value="1"/>
</dbReference>
<evidence type="ECO:0000259" key="1">
    <source>
        <dbReference type="Pfam" id="PF00561"/>
    </source>
</evidence>